<protein>
    <submittedName>
        <fullName evidence="2">Uncharacterized protein</fullName>
    </submittedName>
</protein>
<reference evidence="2 3" key="1">
    <citation type="submission" date="2009-01" db="EMBL/GenBank/DDBJ databases">
        <authorList>
            <person name="Fulton L."/>
            <person name="Clifton S."/>
            <person name="Chinwalla A.T."/>
            <person name="Mitreva M."/>
            <person name="Sodergren E."/>
            <person name="Weinstock G."/>
            <person name="Clifton S."/>
            <person name="Dooling D.J."/>
            <person name="Fulton B."/>
            <person name="Minx P."/>
            <person name="Pepin K.H."/>
            <person name="Johnson M."/>
            <person name="Bhonagiri V."/>
            <person name="Nash W.E."/>
            <person name="Mardis E.R."/>
            <person name="Wilson R.K."/>
        </authorList>
    </citation>
    <scope>NUCLEOTIDE SEQUENCE [LARGE SCALE GENOMIC DNA]</scope>
    <source>
        <strain evidence="2 3">ATCC 33806</strain>
    </source>
</reference>
<dbReference type="Proteomes" id="UP000006247">
    <property type="component" value="Unassembled WGS sequence"/>
</dbReference>
<proteinExistence type="predicted"/>
<dbReference type="HOGENOM" id="CLU_3182612_0_0_11"/>
<name>C0DZK0_9CORY</name>
<dbReference type="AlphaFoldDB" id="C0DZK0"/>
<comment type="caution">
    <text evidence="2">The sequence shown here is derived from an EMBL/GenBank/DDBJ whole genome shotgun (WGS) entry which is preliminary data.</text>
</comment>
<gene>
    <name evidence="2" type="ORF">CORMATOL_00140</name>
</gene>
<feature type="region of interest" description="Disordered" evidence="1">
    <location>
        <begin position="24"/>
        <end position="46"/>
    </location>
</feature>
<accession>C0DZK0</accession>
<evidence type="ECO:0000256" key="1">
    <source>
        <dbReference type="SAM" id="MobiDB-lite"/>
    </source>
</evidence>
<dbReference type="EMBL" id="ACEB01000002">
    <property type="protein sequence ID" value="EEG28317.1"/>
    <property type="molecule type" value="Genomic_DNA"/>
</dbReference>
<evidence type="ECO:0000313" key="2">
    <source>
        <dbReference type="EMBL" id="EEG28317.1"/>
    </source>
</evidence>
<sequence>MKAAEAQNSIDGVTNLKNIIVEENIQPNPDVIQRHKSQERHREDQE</sequence>
<evidence type="ECO:0000313" key="3">
    <source>
        <dbReference type="Proteomes" id="UP000006247"/>
    </source>
</evidence>
<organism evidence="2 3">
    <name type="scientific">Corynebacterium matruchotii ATCC 33806</name>
    <dbReference type="NCBI Taxonomy" id="566549"/>
    <lineage>
        <taxon>Bacteria</taxon>
        <taxon>Bacillati</taxon>
        <taxon>Actinomycetota</taxon>
        <taxon>Actinomycetes</taxon>
        <taxon>Mycobacteriales</taxon>
        <taxon>Corynebacteriaceae</taxon>
        <taxon>Corynebacterium</taxon>
    </lineage>
</organism>